<comment type="caution">
    <text evidence="3">The sequence shown here is derived from an EMBL/GenBank/DDBJ whole genome shotgun (WGS) entry which is preliminary data.</text>
</comment>
<organism evidence="3 4">
    <name type="scientific">Apiospora phragmitis</name>
    <dbReference type="NCBI Taxonomy" id="2905665"/>
    <lineage>
        <taxon>Eukaryota</taxon>
        <taxon>Fungi</taxon>
        <taxon>Dikarya</taxon>
        <taxon>Ascomycota</taxon>
        <taxon>Pezizomycotina</taxon>
        <taxon>Sordariomycetes</taxon>
        <taxon>Xylariomycetidae</taxon>
        <taxon>Amphisphaeriales</taxon>
        <taxon>Apiosporaceae</taxon>
        <taxon>Apiospora</taxon>
    </lineage>
</organism>
<evidence type="ECO:0000313" key="4">
    <source>
        <dbReference type="Proteomes" id="UP001480595"/>
    </source>
</evidence>
<dbReference type="RefSeq" id="XP_066711310.1">
    <property type="nucleotide sequence ID" value="XM_066862200.1"/>
</dbReference>
<keyword evidence="2" id="KW-0472">Membrane</keyword>
<sequence>MSTHPGPHIHTRWTAGTRPGFIGGVALNVTIIMCVRKDKSSGKGKKAEEGLANPQPTVAGASSTSADVRSLSMFPRTQSSTVAMF</sequence>
<evidence type="ECO:0000256" key="2">
    <source>
        <dbReference type="SAM" id="Phobius"/>
    </source>
</evidence>
<gene>
    <name evidence="3" type="ORF">PG994_010791</name>
</gene>
<dbReference type="Proteomes" id="UP001480595">
    <property type="component" value="Unassembled WGS sequence"/>
</dbReference>
<dbReference type="EMBL" id="JAQQWL010000011">
    <property type="protein sequence ID" value="KAK8049061.1"/>
    <property type="molecule type" value="Genomic_DNA"/>
</dbReference>
<accession>A0ABR1TQY5</accession>
<feature type="transmembrane region" description="Helical" evidence="2">
    <location>
        <begin position="20"/>
        <end position="36"/>
    </location>
</feature>
<proteinExistence type="predicted"/>
<evidence type="ECO:0000256" key="1">
    <source>
        <dbReference type="SAM" id="MobiDB-lite"/>
    </source>
</evidence>
<feature type="region of interest" description="Disordered" evidence="1">
    <location>
        <begin position="38"/>
        <end position="85"/>
    </location>
</feature>
<reference evidence="3 4" key="1">
    <citation type="submission" date="2023-01" db="EMBL/GenBank/DDBJ databases">
        <title>Analysis of 21 Apiospora genomes using comparative genomics revels a genus with tremendous synthesis potential of carbohydrate active enzymes and secondary metabolites.</title>
        <authorList>
            <person name="Sorensen T."/>
        </authorList>
    </citation>
    <scope>NUCLEOTIDE SEQUENCE [LARGE SCALE GENOMIC DNA]</scope>
    <source>
        <strain evidence="3 4">CBS 135458</strain>
    </source>
</reference>
<keyword evidence="2" id="KW-1133">Transmembrane helix</keyword>
<feature type="compositionally biased region" description="Polar residues" evidence="1">
    <location>
        <begin position="75"/>
        <end position="85"/>
    </location>
</feature>
<keyword evidence="2" id="KW-0812">Transmembrane</keyword>
<evidence type="ECO:0000313" key="3">
    <source>
        <dbReference type="EMBL" id="KAK8049061.1"/>
    </source>
</evidence>
<protein>
    <submittedName>
        <fullName evidence="3">Uncharacterized protein</fullName>
    </submittedName>
</protein>
<feature type="compositionally biased region" description="Polar residues" evidence="1">
    <location>
        <begin position="54"/>
        <end position="67"/>
    </location>
</feature>
<feature type="compositionally biased region" description="Basic and acidic residues" evidence="1">
    <location>
        <begin position="38"/>
        <end position="49"/>
    </location>
</feature>
<name>A0ABR1TQY5_9PEZI</name>
<dbReference type="GeneID" id="92095263"/>
<keyword evidence="4" id="KW-1185">Reference proteome</keyword>